<dbReference type="GO" id="GO:0016020">
    <property type="term" value="C:membrane"/>
    <property type="evidence" value="ECO:0007669"/>
    <property type="project" value="TreeGrafter"/>
</dbReference>
<comment type="caution">
    <text evidence="3">The sequence shown here is derived from an EMBL/GenBank/DDBJ whole genome shotgun (WGS) entry which is preliminary data.</text>
</comment>
<feature type="transmembrane region" description="Helical" evidence="1">
    <location>
        <begin position="319"/>
        <end position="340"/>
    </location>
</feature>
<proteinExistence type="predicted"/>
<evidence type="ECO:0000259" key="2">
    <source>
        <dbReference type="Pfam" id="PF01757"/>
    </source>
</evidence>
<feature type="transmembrane region" description="Helical" evidence="1">
    <location>
        <begin position="189"/>
        <end position="210"/>
    </location>
</feature>
<keyword evidence="4" id="KW-1185">Reference proteome</keyword>
<dbReference type="GO" id="GO:0016747">
    <property type="term" value="F:acyltransferase activity, transferring groups other than amino-acyl groups"/>
    <property type="evidence" value="ECO:0007669"/>
    <property type="project" value="InterPro"/>
</dbReference>
<evidence type="ECO:0000313" key="4">
    <source>
        <dbReference type="Proteomes" id="UP001108029"/>
    </source>
</evidence>
<protein>
    <submittedName>
        <fullName evidence="3">Acyltransferase</fullName>
    </submittedName>
</protein>
<dbReference type="PANTHER" id="PTHR23028">
    <property type="entry name" value="ACETYLTRANSFERASE"/>
    <property type="match status" value="1"/>
</dbReference>
<feature type="transmembrane region" description="Helical" evidence="1">
    <location>
        <begin position="84"/>
        <end position="102"/>
    </location>
</feature>
<dbReference type="GO" id="GO:0009103">
    <property type="term" value="P:lipopolysaccharide biosynthetic process"/>
    <property type="evidence" value="ECO:0007669"/>
    <property type="project" value="TreeGrafter"/>
</dbReference>
<keyword evidence="1" id="KW-0812">Transmembrane</keyword>
<reference evidence="3" key="1">
    <citation type="submission" date="2021-12" db="EMBL/GenBank/DDBJ databases">
        <authorList>
            <person name="Lee J.-H."/>
            <person name="Kim S.-B."/>
        </authorList>
    </citation>
    <scope>NUCLEOTIDE SEQUENCE</scope>
    <source>
        <strain evidence="3">NR30</strain>
    </source>
</reference>
<dbReference type="PANTHER" id="PTHR23028:SF53">
    <property type="entry name" value="ACYL_TRANSF_3 DOMAIN-CONTAINING PROTEIN"/>
    <property type="match status" value="1"/>
</dbReference>
<gene>
    <name evidence="3" type="ORF">LJ657_24965</name>
</gene>
<keyword evidence="3" id="KW-0808">Transferase</keyword>
<evidence type="ECO:0000313" key="3">
    <source>
        <dbReference type="EMBL" id="MCD9876831.1"/>
    </source>
</evidence>
<feature type="transmembrane region" description="Helical" evidence="1">
    <location>
        <begin position="289"/>
        <end position="307"/>
    </location>
</feature>
<dbReference type="EMBL" id="JAJSBI010000013">
    <property type="protein sequence ID" value="MCD9876831.1"/>
    <property type="molecule type" value="Genomic_DNA"/>
</dbReference>
<keyword evidence="3" id="KW-0012">Acyltransferase</keyword>
<feature type="transmembrane region" description="Helical" evidence="1">
    <location>
        <begin position="134"/>
        <end position="153"/>
    </location>
</feature>
<dbReference type="Pfam" id="PF01757">
    <property type="entry name" value="Acyl_transf_3"/>
    <property type="match status" value="1"/>
</dbReference>
<dbReference type="RefSeq" id="WP_232650982.1">
    <property type="nucleotide sequence ID" value="NZ_JAJSBI010000013.1"/>
</dbReference>
<sequence>MPGLDGLRGLAALYVVLFHCWLLSFPGFPENSGPSWLGWLMYGRLAVVFFLVLSGFSLALSPARNGWHQGGVARFLRRRARRILPPYWAALVLSVAVAFFVVRASHHGPPNARTVVVYGLLLQDAFTARTPNGAFWSIAVEAELYLLFPLLLFVRRRLGAAVLVTGVTLLAVGRGLLAGHASPVEGDNWLAPDLAPVFVAGLVGAGIIVAREKVRRLPWHWLAAFSALPVMSLISVRGSSWTVNHYFWVDLAVAPAMTMFLAAVATGRPVFLMRLLTTAPMRSLGNSSYSLYLIHLPIIMVIVRKIAPDHASAGLPTFWFTTILGLPASIVSAWLFSEVFEVPFKRNRSNGSRIDPLSGGVCGVARRVSQGHAGMGRSRMDGAPVGDLSAGRGEAGAGQRRAAATVAAAAPADCGVGRCRHHRRRRGDLDHVASEVTKDA</sequence>
<evidence type="ECO:0000256" key="1">
    <source>
        <dbReference type="SAM" id="Phobius"/>
    </source>
</evidence>
<keyword evidence="1" id="KW-0472">Membrane</keyword>
<organism evidence="3 4">
    <name type="scientific">Streptomyces guryensis</name>
    <dbReference type="NCBI Taxonomy" id="2886947"/>
    <lineage>
        <taxon>Bacteria</taxon>
        <taxon>Bacillati</taxon>
        <taxon>Actinomycetota</taxon>
        <taxon>Actinomycetes</taxon>
        <taxon>Kitasatosporales</taxon>
        <taxon>Streptomycetaceae</taxon>
        <taxon>Streptomyces</taxon>
    </lineage>
</organism>
<dbReference type="InterPro" id="IPR002656">
    <property type="entry name" value="Acyl_transf_3_dom"/>
</dbReference>
<keyword evidence="1" id="KW-1133">Transmembrane helix</keyword>
<dbReference type="AlphaFoldDB" id="A0A9Q3VT63"/>
<feature type="transmembrane region" description="Helical" evidence="1">
    <location>
        <begin position="217"/>
        <end position="236"/>
    </location>
</feature>
<feature type="transmembrane region" description="Helical" evidence="1">
    <location>
        <begin position="256"/>
        <end position="277"/>
    </location>
</feature>
<feature type="transmembrane region" description="Helical" evidence="1">
    <location>
        <begin position="12"/>
        <end position="29"/>
    </location>
</feature>
<feature type="domain" description="Acyltransferase 3" evidence="2">
    <location>
        <begin position="2"/>
        <end position="336"/>
    </location>
</feature>
<accession>A0A9Q3VT63</accession>
<feature type="transmembrane region" description="Helical" evidence="1">
    <location>
        <begin position="160"/>
        <end position="177"/>
    </location>
</feature>
<dbReference type="InterPro" id="IPR050879">
    <property type="entry name" value="Acyltransferase_3"/>
</dbReference>
<feature type="transmembrane region" description="Helical" evidence="1">
    <location>
        <begin position="41"/>
        <end position="63"/>
    </location>
</feature>
<dbReference type="Proteomes" id="UP001108029">
    <property type="component" value="Unassembled WGS sequence"/>
</dbReference>
<name>A0A9Q3VT63_9ACTN</name>